<proteinExistence type="predicted"/>
<dbReference type="EMBL" id="PFBK01000004">
    <property type="protein sequence ID" value="PIR83885.1"/>
    <property type="molecule type" value="Genomic_DNA"/>
</dbReference>
<dbReference type="Pfam" id="PF24730">
    <property type="entry name" value="DUF7682"/>
    <property type="match status" value="1"/>
</dbReference>
<reference evidence="4" key="1">
    <citation type="submission" date="2017-09" db="EMBL/GenBank/DDBJ databases">
        <title>Depth-based differentiation of microbial function through sediment-hosted aquifers and enrichment of novel symbionts in the deep terrestrial subsurface.</title>
        <authorList>
            <person name="Probst A.J."/>
            <person name="Ladd B."/>
            <person name="Jarett J.K."/>
            <person name="Geller-Mcgrath D.E."/>
            <person name="Sieber C.M.K."/>
            <person name="Emerson J.B."/>
            <person name="Anantharaman K."/>
            <person name="Thomas B.C."/>
            <person name="Malmstrom R."/>
            <person name="Stieglmeier M."/>
            <person name="Klingl A."/>
            <person name="Woyke T."/>
            <person name="Ryan C.M."/>
            <person name="Banfield J.F."/>
        </authorList>
    </citation>
    <scope>NUCLEOTIDE SEQUENCE [LARGE SCALE GENOMIC DNA]</scope>
</reference>
<evidence type="ECO:0008006" key="5">
    <source>
        <dbReference type="Google" id="ProtNLM"/>
    </source>
</evidence>
<comment type="caution">
    <text evidence="3">The sequence shown here is derived from an EMBL/GenBank/DDBJ whole genome shotgun (WGS) entry which is preliminary data.</text>
</comment>
<feature type="domain" description="ParE-like toxin" evidence="2">
    <location>
        <begin position="55"/>
        <end position="123"/>
    </location>
</feature>
<evidence type="ECO:0000313" key="4">
    <source>
        <dbReference type="Proteomes" id="UP000231192"/>
    </source>
</evidence>
<dbReference type="InterPro" id="IPR056099">
    <property type="entry name" value="DUF7682"/>
</dbReference>
<evidence type="ECO:0000313" key="3">
    <source>
        <dbReference type="EMBL" id="PIR83885.1"/>
    </source>
</evidence>
<evidence type="ECO:0000259" key="1">
    <source>
        <dbReference type="Pfam" id="PF24730"/>
    </source>
</evidence>
<organism evidence="3 4">
    <name type="scientific">Candidatus Kaiserbacteria bacterium CG10_big_fil_rev_8_21_14_0_10_51_14</name>
    <dbReference type="NCBI Taxonomy" id="1974610"/>
    <lineage>
        <taxon>Bacteria</taxon>
        <taxon>Candidatus Kaiseribacteriota</taxon>
    </lineage>
</organism>
<gene>
    <name evidence="3" type="ORF">COU18_01880</name>
</gene>
<name>A0A2H0UDM3_9BACT</name>
<dbReference type="InterPro" id="IPR056925">
    <property type="entry name" value="ParE-like"/>
</dbReference>
<feature type="domain" description="DUF7682" evidence="1">
    <location>
        <begin position="4"/>
        <end position="26"/>
    </location>
</feature>
<protein>
    <recommendedName>
        <fullName evidence="5">Type II toxin-antitoxin system RelE/ParE family toxin</fullName>
    </recommendedName>
</protein>
<evidence type="ECO:0000259" key="2">
    <source>
        <dbReference type="Pfam" id="PF24732"/>
    </source>
</evidence>
<dbReference type="AlphaFoldDB" id="A0A2H0UDM3"/>
<dbReference type="Pfam" id="PF24732">
    <property type="entry name" value="ParE_like"/>
    <property type="match status" value="1"/>
</dbReference>
<sequence length="131" mass="15131">MAGRKKTFRCGHRGKGQVCHRCQQEARQRQANAQTMAKWNEKVFSAPVRVDHLPKEIAEKTLQIIAELKDGKPYLDFKGKRMVVMGQRDVISIPIGKRYRLICRDLDGVFEYVEVITHETYNNRLTAGGWN</sequence>
<dbReference type="Proteomes" id="UP000231192">
    <property type="component" value="Unassembled WGS sequence"/>
</dbReference>
<accession>A0A2H0UDM3</accession>